<dbReference type="SUPFAM" id="SSF54277">
    <property type="entry name" value="CAD &amp; PB1 domains"/>
    <property type="match status" value="1"/>
</dbReference>
<accession>A0A6A2XT34</accession>
<dbReference type="InterPro" id="IPR000270">
    <property type="entry name" value="PB1_dom"/>
</dbReference>
<dbReference type="PANTHER" id="PTHR32002:SF46">
    <property type="entry name" value="PROTEIN NLP2"/>
    <property type="match status" value="1"/>
</dbReference>
<keyword evidence="3" id="KW-0804">Transcription</keyword>
<evidence type="ECO:0000313" key="9">
    <source>
        <dbReference type="Proteomes" id="UP000436088"/>
    </source>
</evidence>
<reference evidence="8" key="1">
    <citation type="submission" date="2019-09" db="EMBL/GenBank/DDBJ databases">
        <title>Draft genome information of white flower Hibiscus syriacus.</title>
        <authorList>
            <person name="Kim Y.-M."/>
        </authorList>
    </citation>
    <scope>NUCLEOTIDE SEQUENCE [LARGE SCALE GENOMIC DNA]</scope>
    <source>
        <strain evidence="8">YM2019G1</strain>
    </source>
</reference>
<keyword evidence="4" id="KW-0539">Nucleus</keyword>
<evidence type="ECO:0000256" key="1">
    <source>
        <dbReference type="ARBA" id="ARBA00023015"/>
    </source>
</evidence>
<sequence length="351" mass="38611">MDSGACITKRVRNALERENTILKSFGLPLYGSSRVGVGARKISLRLKDTGLIPTSTNLSPHDVCPTTLKRICMQHGINRWPSQKIKKVGHSLRKLQLIIDSVQGAEGSIQIGSFYPSFPELSSPNFSSKGPSSRISNQSKPSEPQPKSGMFSQGAAPPKSPSSCSRSSGSCTCCYRSMKQLNTGINALCSADGLPLENPGRALKRAFNDAELHALNQEEPKLLAISQNHKKFGEMPTVETFPLLGQNLRTRGAIKVKAMFREDKIRFSLQPSWGFRDLQQEIARRFSIKDVSRIDFKYLDDDNLSVLLTCEADLEECMDVYKSSQSKTIKISLEQASHLNLGSSFGSSAPL</sequence>
<dbReference type="Pfam" id="PF00564">
    <property type="entry name" value="PB1"/>
    <property type="match status" value="1"/>
</dbReference>
<comment type="caution">
    <text evidence="8">The sequence shown here is derived from an EMBL/GenBank/DDBJ whole genome shotgun (WGS) entry which is preliminary data.</text>
</comment>
<feature type="compositionally biased region" description="Low complexity" evidence="5">
    <location>
        <begin position="122"/>
        <end position="133"/>
    </location>
</feature>
<dbReference type="AlphaFoldDB" id="A0A6A2XT34"/>
<evidence type="ECO:0000313" key="8">
    <source>
        <dbReference type="EMBL" id="KAE8659417.1"/>
    </source>
</evidence>
<dbReference type="PANTHER" id="PTHR32002">
    <property type="entry name" value="PROTEIN NLP8"/>
    <property type="match status" value="1"/>
</dbReference>
<dbReference type="Proteomes" id="UP000436088">
    <property type="component" value="Unassembled WGS sequence"/>
</dbReference>
<dbReference type="InterPro" id="IPR003035">
    <property type="entry name" value="RWP-RK_dom"/>
</dbReference>
<evidence type="ECO:0000256" key="5">
    <source>
        <dbReference type="SAM" id="MobiDB-lite"/>
    </source>
</evidence>
<dbReference type="Gene3D" id="3.10.20.90">
    <property type="entry name" value="Phosphatidylinositol 3-kinase Catalytic Subunit, Chain A, domain 1"/>
    <property type="match status" value="1"/>
</dbReference>
<dbReference type="SMART" id="SM00666">
    <property type="entry name" value="PB1"/>
    <property type="match status" value="1"/>
</dbReference>
<evidence type="ECO:0000256" key="3">
    <source>
        <dbReference type="ARBA" id="ARBA00023163"/>
    </source>
</evidence>
<dbReference type="InterPro" id="IPR053793">
    <property type="entry name" value="PB1-like"/>
</dbReference>
<proteinExistence type="predicted"/>
<evidence type="ECO:0000256" key="4">
    <source>
        <dbReference type="ARBA" id="ARBA00023242"/>
    </source>
</evidence>
<name>A0A6A2XT34_HIBSY</name>
<keyword evidence="2" id="KW-0238">DNA-binding</keyword>
<feature type="domain" description="RWP-RK" evidence="6">
    <location>
        <begin position="23"/>
        <end position="108"/>
    </location>
</feature>
<feature type="domain" description="PB1" evidence="7">
    <location>
        <begin position="253"/>
        <end position="336"/>
    </location>
</feature>
<evidence type="ECO:0000259" key="6">
    <source>
        <dbReference type="PROSITE" id="PS51519"/>
    </source>
</evidence>
<protein>
    <submittedName>
        <fullName evidence="8">Protein NLP2</fullName>
    </submittedName>
</protein>
<dbReference type="PROSITE" id="PS51519">
    <property type="entry name" value="RWP_RK"/>
    <property type="match status" value="1"/>
</dbReference>
<dbReference type="Pfam" id="PF02042">
    <property type="entry name" value="RWP-RK"/>
    <property type="match status" value="1"/>
</dbReference>
<keyword evidence="1" id="KW-0805">Transcription regulation</keyword>
<evidence type="ECO:0000256" key="2">
    <source>
        <dbReference type="ARBA" id="ARBA00023125"/>
    </source>
</evidence>
<gene>
    <name evidence="8" type="ORF">F3Y22_tig00116962pilonHSYRG00323</name>
</gene>
<dbReference type="CDD" id="cd06407">
    <property type="entry name" value="PB1_NLP"/>
    <property type="match status" value="1"/>
</dbReference>
<dbReference type="InterPro" id="IPR045012">
    <property type="entry name" value="NLP"/>
</dbReference>
<evidence type="ECO:0000259" key="7">
    <source>
        <dbReference type="PROSITE" id="PS51745"/>
    </source>
</evidence>
<organism evidence="8 9">
    <name type="scientific">Hibiscus syriacus</name>
    <name type="common">Rose of Sharon</name>
    <dbReference type="NCBI Taxonomy" id="106335"/>
    <lineage>
        <taxon>Eukaryota</taxon>
        <taxon>Viridiplantae</taxon>
        <taxon>Streptophyta</taxon>
        <taxon>Embryophyta</taxon>
        <taxon>Tracheophyta</taxon>
        <taxon>Spermatophyta</taxon>
        <taxon>Magnoliopsida</taxon>
        <taxon>eudicotyledons</taxon>
        <taxon>Gunneridae</taxon>
        <taxon>Pentapetalae</taxon>
        <taxon>rosids</taxon>
        <taxon>malvids</taxon>
        <taxon>Malvales</taxon>
        <taxon>Malvaceae</taxon>
        <taxon>Malvoideae</taxon>
        <taxon>Hibiscus</taxon>
    </lineage>
</organism>
<dbReference type="PROSITE" id="PS51745">
    <property type="entry name" value="PB1"/>
    <property type="match status" value="1"/>
</dbReference>
<feature type="region of interest" description="Disordered" evidence="5">
    <location>
        <begin position="122"/>
        <end position="167"/>
    </location>
</feature>
<dbReference type="EMBL" id="VEPZ02001737">
    <property type="protein sequence ID" value="KAE8659417.1"/>
    <property type="molecule type" value="Genomic_DNA"/>
</dbReference>
<keyword evidence="9" id="KW-1185">Reference proteome</keyword>
<dbReference type="GO" id="GO:0003700">
    <property type="term" value="F:DNA-binding transcription factor activity"/>
    <property type="evidence" value="ECO:0007669"/>
    <property type="project" value="InterPro"/>
</dbReference>
<dbReference type="InterPro" id="IPR034891">
    <property type="entry name" value="PB1_NLP"/>
</dbReference>
<dbReference type="GO" id="GO:0003677">
    <property type="term" value="F:DNA binding"/>
    <property type="evidence" value="ECO:0007669"/>
    <property type="project" value="UniProtKB-KW"/>
</dbReference>